<keyword evidence="3" id="KW-1185">Reference proteome</keyword>
<dbReference type="OrthoDB" id="9794671at2"/>
<reference evidence="2 3" key="1">
    <citation type="submission" date="2016-10" db="EMBL/GenBank/DDBJ databases">
        <title>Complete Genome Sequence of Peptococcaceae strain DCMF.</title>
        <authorList>
            <person name="Edwards R.J."/>
            <person name="Holland S.I."/>
            <person name="Deshpande N.P."/>
            <person name="Wong Y.K."/>
            <person name="Ertan H."/>
            <person name="Manefield M."/>
            <person name="Russell T.L."/>
            <person name="Lee M.J."/>
        </authorList>
    </citation>
    <scope>NUCLEOTIDE SEQUENCE [LARGE SCALE GENOMIC DNA]</scope>
    <source>
        <strain evidence="2 3">DCMF</strain>
    </source>
</reference>
<dbReference type="KEGG" id="fwa:DCMF_15370"/>
<dbReference type="EMBL" id="CP017634">
    <property type="protein sequence ID" value="ATW25973.1"/>
    <property type="molecule type" value="Genomic_DNA"/>
</dbReference>
<dbReference type="InterPro" id="IPR051922">
    <property type="entry name" value="Bact_Sporulation_Assoc"/>
</dbReference>
<accession>A0A3G1KTY6</accession>
<sequence length="312" mass="35642">MRKIFFYFLMILTLGMVLLVKYFGPWETGGEKGPPIRVFFVQEKKTVSLPLEEYLVGVLAAEMPAEFEKEALKAQAIAARTYALKKIKFSTKTINQEHPNADVCTDPGHCQGWLSEEEMKKKWGWLRYWEYQKKLKAAVKATCGEVATYEKQLIDPVYHSTCGGRTENSEEVWTYATPYLKSVPCKWDQDSPKYRTRLLIPFSQLSEKLGGKINNPSAFTIKALEKTKTGRLKTILVGNKRMAATEFRRIFGINSTNFTWKIQKEGVELTIVGYGHGVGMCQFGANGLAKEGYNAEKILKYYYQGIEIEKLY</sequence>
<evidence type="ECO:0000313" key="2">
    <source>
        <dbReference type="EMBL" id="ATW25973.1"/>
    </source>
</evidence>
<feature type="domain" description="Sporulation stage II protein D amidase enhancer LytB N-terminal" evidence="1">
    <location>
        <begin position="45"/>
        <end position="149"/>
    </location>
</feature>
<dbReference type="InterPro" id="IPR014225">
    <property type="entry name" value="Spore_II_D_firmicutes"/>
</dbReference>
<dbReference type="GO" id="GO:0030288">
    <property type="term" value="C:outer membrane-bounded periplasmic space"/>
    <property type="evidence" value="ECO:0007669"/>
    <property type="project" value="TreeGrafter"/>
</dbReference>
<dbReference type="InterPro" id="IPR013693">
    <property type="entry name" value="SpoIID/LytB_N"/>
</dbReference>
<name>A0A3G1KTY6_FORW1</name>
<dbReference type="NCBIfam" id="TIGR02870">
    <property type="entry name" value="spore_II_D"/>
    <property type="match status" value="1"/>
</dbReference>
<dbReference type="Proteomes" id="UP000323521">
    <property type="component" value="Chromosome"/>
</dbReference>
<dbReference type="RefSeq" id="WP_148135238.1">
    <property type="nucleotide sequence ID" value="NZ_CP017634.1"/>
</dbReference>
<organism evidence="2 3">
    <name type="scientific">Formimonas warabiya</name>
    <dbReference type="NCBI Taxonomy" id="1761012"/>
    <lineage>
        <taxon>Bacteria</taxon>
        <taxon>Bacillati</taxon>
        <taxon>Bacillota</taxon>
        <taxon>Clostridia</taxon>
        <taxon>Eubacteriales</taxon>
        <taxon>Peptococcaceae</taxon>
        <taxon>Candidatus Formimonas</taxon>
    </lineage>
</organism>
<evidence type="ECO:0000313" key="3">
    <source>
        <dbReference type="Proteomes" id="UP000323521"/>
    </source>
</evidence>
<dbReference type="Pfam" id="PF08486">
    <property type="entry name" value="SpoIID"/>
    <property type="match status" value="1"/>
</dbReference>
<dbReference type="NCBIfam" id="TIGR02669">
    <property type="entry name" value="SpoIID_LytB"/>
    <property type="match status" value="1"/>
</dbReference>
<protein>
    <submittedName>
        <fullName evidence="2">Stage II sporulation protein D</fullName>
    </submittedName>
</protein>
<dbReference type="PANTHER" id="PTHR30032:SF4">
    <property type="entry name" value="AMIDASE ENHANCER"/>
    <property type="match status" value="1"/>
</dbReference>
<proteinExistence type="predicted"/>
<dbReference type="AlphaFoldDB" id="A0A3G1KTY6"/>
<dbReference type="GO" id="GO:0030435">
    <property type="term" value="P:sporulation resulting in formation of a cellular spore"/>
    <property type="evidence" value="ECO:0007669"/>
    <property type="project" value="InterPro"/>
</dbReference>
<dbReference type="PANTHER" id="PTHR30032">
    <property type="entry name" value="N-ACETYLMURAMOYL-L-ALANINE AMIDASE-RELATED"/>
    <property type="match status" value="1"/>
</dbReference>
<evidence type="ECO:0000259" key="1">
    <source>
        <dbReference type="Pfam" id="PF08486"/>
    </source>
</evidence>
<dbReference type="InterPro" id="IPR013486">
    <property type="entry name" value="SpoIID/LytB"/>
</dbReference>
<gene>
    <name evidence="2" type="ORF">DCMF_15370</name>
</gene>